<evidence type="ECO:0000313" key="3">
    <source>
        <dbReference type="EMBL" id="VEU83157.1"/>
    </source>
</evidence>
<name>A0A449BLA4_9MOLU</name>
<feature type="transmembrane region" description="Helical" evidence="1">
    <location>
        <begin position="12"/>
        <end position="36"/>
    </location>
</feature>
<reference evidence="3 4" key="1">
    <citation type="submission" date="2019-01" db="EMBL/GenBank/DDBJ databases">
        <authorList>
            <consortium name="Pathogen Informatics"/>
        </authorList>
    </citation>
    <scope>NUCLEOTIDE SEQUENCE [LARGE SCALE GENOMIC DNA]</scope>
    <source>
        <strain evidence="3 4">NCTC10172</strain>
    </source>
</reference>
<dbReference type="InterPro" id="IPR011528">
    <property type="entry name" value="NERD"/>
</dbReference>
<dbReference type="Proteomes" id="UP000290909">
    <property type="component" value="Chromosome"/>
</dbReference>
<keyword evidence="1" id="KW-0812">Transmembrane</keyword>
<dbReference type="KEGG" id="ahk:NCTC10172_01213"/>
<protein>
    <submittedName>
        <fullName evidence="3">Nuclease-related domain</fullName>
    </submittedName>
</protein>
<sequence>MAKKKKKNNGELLYETISVIIVFIVTLTIKTISIIYDAITIYTSGYKQKSQKGFFKTYFDKGNYGEFKLYKKAVRQFGKPNVLTNIYLSHTTTDTTEIDVLAISKEGIYVFEMKNYNGYIFGSKNDENWTQVFHKNAKHKFYNPLRQNYAHTKALQNYLEIDDSKVIPVVVFSNYAKLSKINITDKEQVIQLKNLNRLIRKTRKVKTNVLSLEEKESYLKKLIERSCMPDEVKQKHIEQVNDLKIQK</sequence>
<evidence type="ECO:0000256" key="1">
    <source>
        <dbReference type="SAM" id="Phobius"/>
    </source>
</evidence>
<evidence type="ECO:0000259" key="2">
    <source>
        <dbReference type="PROSITE" id="PS50965"/>
    </source>
</evidence>
<dbReference type="EMBL" id="LR215050">
    <property type="protein sequence ID" value="VEU83157.1"/>
    <property type="molecule type" value="Genomic_DNA"/>
</dbReference>
<dbReference type="RefSeq" id="WP_035370035.1">
    <property type="nucleotide sequence ID" value="NZ_LR215050.1"/>
</dbReference>
<dbReference type="PROSITE" id="PS50965">
    <property type="entry name" value="NERD"/>
    <property type="match status" value="1"/>
</dbReference>
<organism evidence="3 4">
    <name type="scientific">Acholeplasma hippikon</name>
    <dbReference type="NCBI Taxonomy" id="264636"/>
    <lineage>
        <taxon>Bacteria</taxon>
        <taxon>Bacillati</taxon>
        <taxon>Mycoplasmatota</taxon>
        <taxon>Mollicutes</taxon>
        <taxon>Acholeplasmatales</taxon>
        <taxon>Acholeplasmataceae</taxon>
        <taxon>Acholeplasma</taxon>
    </lineage>
</organism>
<evidence type="ECO:0000313" key="4">
    <source>
        <dbReference type="Proteomes" id="UP000290909"/>
    </source>
</evidence>
<dbReference type="PANTHER" id="PTHR35287:SF1">
    <property type="entry name" value="SI:ZFOS-911D5.4"/>
    <property type="match status" value="1"/>
</dbReference>
<keyword evidence="1" id="KW-1133">Transmembrane helix</keyword>
<proteinExistence type="predicted"/>
<keyword evidence="4" id="KW-1185">Reference proteome</keyword>
<feature type="domain" description="NERD" evidence="2">
    <location>
        <begin position="61"/>
        <end position="178"/>
    </location>
</feature>
<keyword evidence="1" id="KW-0472">Membrane</keyword>
<accession>A0A449BLA4</accession>
<dbReference type="Pfam" id="PF08378">
    <property type="entry name" value="NERD"/>
    <property type="match status" value="1"/>
</dbReference>
<dbReference type="STRING" id="1408416.GCA_000702765_01305"/>
<gene>
    <name evidence="3" type="ORF">NCTC10172_01213</name>
</gene>
<dbReference type="PANTHER" id="PTHR35287">
    <property type="entry name" value="SI:ZFOS-911D5.4"/>
    <property type="match status" value="1"/>
</dbReference>
<dbReference type="AlphaFoldDB" id="A0A449BLA4"/>